<evidence type="ECO:0000313" key="1">
    <source>
        <dbReference type="EMBL" id="ELU38836.1"/>
    </source>
</evidence>
<gene>
    <name evidence="1" type="ORF">AG1IA_07134</name>
</gene>
<accession>L8WKZ4</accession>
<comment type="caution">
    <text evidence="1">The sequence shown here is derived from an EMBL/GenBank/DDBJ whole genome shotgun (WGS) entry which is preliminary data.</text>
</comment>
<organism evidence="1 2">
    <name type="scientific">Thanatephorus cucumeris (strain AG1-IA)</name>
    <name type="common">Rice sheath blight fungus</name>
    <name type="synonym">Rhizoctonia solani</name>
    <dbReference type="NCBI Taxonomy" id="983506"/>
    <lineage>
        <taxon>Eukaryota</taxon>
        <taxon>Fungi</taxon>
        <taxon>Dikarya</taxon>
        <taxon>Basidiomycota</taxon>
        <taxon>Agaricomycotina</taxon>
        <taxon>Agaricomycetes</taxon>
        <taxon>Cantharellales</taxon>
        <taxon>Ceratobasidiaceae</taxon>
        <taxon>Rhizoctonia</taxon>
        <taxon>Rhizoctonia solani AG-1</taxon>
    </lineage>
</organism>
<protein>
    <submittedName>
        <fullName evidence="1">Uncharacterized protein</fullName>
    </submittedName>
</protein>
<keyword evidence="2" id="KW-1185">Reference proteome</keyword>
<dbReference type="EMBL" id="AFRT01002034">
    <property type="protein sequence ID" value="ELU38836.1"/>
    <property type="molecule type" value="Genomic_DNA"/>
</dbReference>
<proteinExistence type="predicted"/>
<reference evidence="1 2" key="1">
    <citation type="journal article" date="2013" name="Nat. Commun.">
        <title>The evolution and pathogenic mechanisms of the rice sheath blight pathogen.</title>
        <authorList>
            <person name="Zheng A."/>
            <person name="Lin R."/>
            <person name="Xu L."/>
            <person name="Qin P."/>
            <person name="Tang C."/>
            <person name="Ai P."/>
            <person name="Zhang D."/>
            <person name="Liu Y."/>
            <person name="Sun Z."/>
            <person name="Feng H."/>
            <person name="Wang Y."/>
            <person name="Chen Y."/>
            <person name="Liang X."/>
            <person name="Fu R."/>
            <person name="Li Q."/>
            <person name="Zhang J."/>
            <person name="Yu X."/>
            <person name="Xie Z."/>
            <person name="Ding L."/>
            <person name="Guan P."/>
            <person name="Tang J."/>
            <person name="Liang Y."/>
            <person name="Wang S."/>
            <person name="Deng Q."/>
            <person name="Li S."/>
            <person name="Zhu J."/>
            <person name="Wang L."/>
            <person name="Liu H."/>
            <person name="Li P."/>
        </authorList>
    </citation>
    <scope>NUCLEOTIDE SEQUENCE [LARGE SCALE GENOMIC DNA]</scope>
    <source>
        <strain evidence="2">AG-1 IA</strain>
    </source>
</reference>
<dbReference type="AlphaFoldDB" id="L8WKZ4"/>
<dbReference type="Proteomes" id="UP000011668">
    <property type="component" value="Unassembled WGS sequence"/>
</dbReference>
<evidence type="ECO:0000313" key="2">
    <source>
        <dbReference type="Proteomes" id="UP000011668"/>
    </source>
</evidence>
<sequence>MIREGQVNKDSRQDKNPVHVLFFSGSAENEVRMTWISEEGVGEGEEKRAAGMLCGILSRRLSKVVWVGGDGDGEFW</sequence>
<dbReference type="HOGENOM" id="CLU_2656148_0_0_1"/>
<name>L8WKZ4_THACA</name>